<dbReference type="EMBL" id="OZ034825">
    <property type="protein sequence ID" value="CAL1679604.1"/>
    <property type="molecule type" value="Genomic_DNA"/>
</dbReference>
<feature type="compositionally biased region" description="Basic and acidic residues" evidence="1">
    <location>
        <begin position="1"/>
        <end position="11"/>
    </location>
</feature>
<reference evidence="2" key="1">
    <citation type="submission" date="2024-04" db="EMBL/GenBank/DDBJ databases">
        <authorList>
            <consortium name="Molecular Ecology Group"/>
        </authorList>
    </citation>
    <scope>NUCLEOTIDE SEQUENCE</scope>
</reference>
<sequence>MENMDEIKKIDNTVCEDSSENQSESTVTLETSSPLDSDLDLESDLYSNSDSDSNEDTIVEIHCSSRPCSPERSKLEDMFLKLHCGPLATSTPDLSPEFSSSSDKETEILDKSFIEELCISTMYDSQCCANNCIRVISRDVAETYRKMFQRHSEKEQELMIQAHLTFSRQDFKFLEYYKTKRTNDEASDMILRHKTLFYFRQIQICKKLYLFLHNLEDTEYKQIVARFDEHYTIGSYVHEFVEKVPPRTTKLSSTI</sequence>
<evidence type="ECO:0000313" key="3">
    <source>
        <dbReference type="Proteomes" id="UP001497644"/>
    </source>
</evidence>
<keyword evidence="3" id="KW-1185">Reference proteome</keyword>
<dbReference type="AlphaFoldDB" id="A0AAV2NJL8"/>
<evidence type="ECO:0000313" key="2">
    <source>
        <dbReference type="EMBL" id="CAL1679604.1"/>
    </source>
</evidence>
<name>A0AAV2NJL8_9HYME</name>
<accession>A0AAV2NJL8</accession>
<protein>
    <submittedName>
        <fullName evidence="2">Uncharacterized protein</fullName>
    </submittedName>
</protein>
<evidence type="ECO:0000256" key="1">
    <source>
        <dbReference type="SAM" id="MobiDB-lite"/>
    </source>
</evidence>
<feature type="region of interest" description="Disordered" evidence="1">
    <location>
        <begin position="1"/>
        <end position="54"/>
    </location>
</feature>
<dbReference type="Proteomes" id="UP001497644">
    <property type="component" value="Chromosome 2"/>
</dbReference>
<organism evidence="2 3">
    <name type="scientific">Lasius platythorax</name>
    <dbReference type="NCBI Taxonomy" id="488582"/>
    <lineage>
        <taxon>Eukaryota</taxon>
        <taxon>Metazoa</taxon>
        <taxon>Ecdysozoa</taxon>
        <taxon>Arthropoda</taxon>
        <taxon>Hexapoda</taxon>
        <taxon>Insecta</taxon>
        <taxon>Pterygota</taxon>
        <taxon>Neoptera</taxon>
        <taxon>Endopterygota</taxon>
        <taxon>Hymenoptera</taxon>
        <taxon>Apocrita</taxon>
        <taxon>Aculeata</taxon>
        <taxon>Formicoidea</taxon>
        <taxon>Formicidae</taxon>
        <taxon>Formicinae</taxon>
        <taxon>Lasius</taxon>
        <taxon>Lasius</taxon>
    </lineage>
</organism>
<gene>
    <name evidence="2" type="ORF">LPLAT_LOCUS5758</name>
</gene>
<proteinExistence type="predicted"/>